<feature type="region of interest" description="Disordered" evidence="1">
    <location>
        <begin position="280"/>
        <end position="314"/>
    </location>
</feature>
<feature type="compositionally biased region" description="Basic and acidic residues" evidence="1">
    <location>
        <begin position="304"/>
        <end position="313"/>
    </location>
</feature>
<dbReference type="InterPro" id="IPR029063">
    <property type="entry name" value="SAM-dependent_MTases_sf"/>
</dbReference>
<dbReference type="Gene3D" id="3.40.50.150">
    <property type="entry name" value="Vaccinia Virus protein VP39"/>
    <property type="match status" value="1"/>
</dbReference>
<dbReference type="EMBL" id="FNOM01000010">
    <property type="protein sequence ID" value="SDX56412.1"/>
    <property type="molecule type" value="Genomic_DNA"/>
</dbReference>
<evidence type="ECO:0000313" key="2">
    <source>
        <dbReference type="EMBL" id="SDX56412.1"/>
    </source>
</evidence>
<name>A0A1H3CQ84_9RHOB</name>
<accession>A0A1H3CQ84</accession>
<evidence type="ECO:0000313" key="3">
    <source>
        <dbReference type="Proteomes" id="UP000198539"/>
    </source>
</evidence>
<evidence type="ECO:0008006" key="4">
    <source>
        <dbReference type="Google" id="ProtNLM"/>
    </source>
</evidence>
<dbReference type="RefSeq" id="WP_143033530.1">
    <property type="nucleotide sequence ID" value="NZ_FNOM01000010.1"/>
</dbReference>
<dbReference type="SUPFAM" id="SSF53335">
    <property type="entry name" value="S-adenosyl-L-methionine-dependent methyltransferases"/>
    <property type="match status" value="1"/>
</dbReference>
<protein>
    <recommendedName>
        <fullName evidence="4">Methyltransferase domain-containing protein</fullName>
    </recommendedName>
</protein>
<dbReference type="STRING" id="564137.SAMN04488238_11021"/>
<dbReference type="OrthoDB" id="7629357at2"/>
<gene>
    <name evidence="2" type="ORF">SAMN04488238_11021</name>
</gene>
<sequence>MTDTTASSVTDLARMIDDALVLLSTHDSPDQMPDAADTEPLPSLLAQCEEVLEATAKAAPQLRLVHSFGPLAPSARQVLHACANLVLLDAPPMAGPVAGSGLTGMPDDRDRRLASQAALRSFMDSQSQKGLKLAVVIDDLQGHSDLIAPDDSEKLTALGVVFTSHPLRSYLLARHRSTLPFRHITLEIYAQKYLAFLERHGDIPWFPLERLTGTSQDARVALGAALRVPPPSDTFHHIPDMSETADASLLFFDDGSVATEEPLGSPAYLKLCTILEYDPEKLPHGKPDRTPGTAQTTPPSRLDLPPRRTDRSPSRLTGFLPRIARILDTTASTGHLPQFQLDTHALVACLEDCLGHPDGMLETLDRHLMQLQPRDGAMLRIACAAHFQACNQAIHVLSLLAEAEPFVAPDDRPLRLLMTEVLLRMGKGDLAMAALTADAFAGSDALDPASQTRLRALLDGMFPVKPNEHGHALLLSHLGAVPPLPDSQRRTMIEIGTTRETVPGQGSTEKLAACCASLGIDFITVDMDPRNTMMAQRMFRRCGYTFRAVTAKGEDFLADWPGQIDYCFLDAYDFDHGMHSELRQSRYESFLGSRIDEAACHQMHYDCAQSLIRKLSPDGLVCFDDTWTDADGRWTAKGTTAMPFLLENGFKVIEARNHAALLGRR</sequence>
<keyword evidence="3" id="KW-1185">Reference proteome</keyword>
<evidence type="ECO:0000256" key="1">
    <source>
        <dbReference type="SAM" id="MobiDB-lite"/>
    </source>
</evidence>
<organism evidence="2 3">
    <name type="scientific">Roseicitreum antarcticum</name>
    <dbReference type="NCBI Taxonomy" id="564137"/>
    <lineage>
        <taxon>Bacteria</taxon>
        <taxon>Pseudomonadati</taxon>
        <taxon>Pseudomonadota</taxon>
        <taxon>Alphaproteobacteria</taxon>
        <taxon>Rhodobacterales</taxon>
        <taxon>Paracoccaceae</taxon>
        <taxon>Roseicitreum</taxon>
    </lineage>
</organism>
<dbReference type="Proteomes" id="UP000198539">
    <property type="component" value="Unassembled WGS sequence"/>
</dbReference>
<reference evidence="2 3" key="1">
    <citation type="submission" date="2016-10" db="EMBL/GenBank/DDBJ databases">
        <authorList>
            <person name="de Groot N.N."/>
        </authorList>
    </citation>
    <scope>NUCLEOTIDE SEQUENCE [LARGE SCALE GENOMIC DNA]</scope>
    <source>
        <strain evidence="2 3">CGMCC 1.8894</strain>
    </source>
</reference>
<feature type="compositionally biased region" description="Basic and acidic residues" evidence="1">
    <location>
        <begin position="280"/>
        <end position="289"/>
    </location>
</feature>
<dbReference type="AlphaFoldDB" id="A0A1H3CQ84"/>
<proteinExistence type="predicted"/>